<dbReference type="AlphaFoldDB" id="A0A9D4QAS9"/>
<accession>A0A9D4QAS9</accession>
<comment type="caution">
    <text evidence="1">The sequence shown here is derived from an EMBL/GenBank/DDBJ whole genome shotgun (WGS) entry which is preliminary data.</text>
</comment>
<evidence type="ECO:0000313" key="1">
    <source>
        <dbReference type="EMBL" id="KAH7972439.1"/>
    </source>
</evidence>
<reference evidence="1" key="1">
    <citation type="journal article" date="2020" name="Cell">
        <title>Large-Scale Comparative Analyses of Tick Genomes Elucidate Their Genetic Diversity and Vector Capacities.</title>
        <authorList>
            <consortium name="Tick Genome and Microbiome Consortium (TIGMIC)"/>
            <person name="Jia N."/>
            <person name="Wang J."/>
            <person name="Shi W."/>
            <person name="Du L."/>
            <person name="Sun Y."/>
            <person name="Zhan W."/>
            <person name="Jiang J.F."/>
            <person name="Wang Q."/>
            <person name="Zhang B."/>
            <person name="Ji P."/>
            <person name="Bell-Sakyi L."/>
            <person name="Cui X.M."/>
            <person name="Yuan T.T."/>
            <person name="Jiang B.G."/>
            <person name="Yang W.F."/>
            <person name="Lam T.T."/>
            <person name="Chang Q.C."/>
            <person name="Ding S.J."/>
            <person name="Wang X.J."/>
            <person name="Zhu J.G."/>
            <person name="Ruan X.D."/>
            <person name="Zhao L."/>
            <person name="Wei J.T."/>
            <person name="Ye R.Z."/>
            <person name="Que T.C."/>
            <person name="Du C.H."/>
            <person name="Zhou Y.H."/>
            <person name="Cheng J.X."/>
            <person name="Dai P.F."/>
            <person name="Guo W.B."/>
            <person name="Han X.H."/>
            <person name="Huang E.J."/>
            <person name="Li L.F."/>
            <person name="Wei W."/>
            <person name="Gao Y.C."/>
            <person name="Liu J.Z."/>
            <person name="Shao H.Z."/>
            <person name="Wang X."/>
            <person name="Wang C.C."/>
            <person name="Yang T.C."/>
            <person name="Huo Q.B."/>
            <person name="Li W."/>
            <person name="Chen H.Y."/>
            <person name="Chen S.E."/>
            <person name="Zhou L.G."/>
            <person name="Ni X.B."/>
            <person name="Tian J.H."/>
            <person name="Sheng Y."/>
            <person name="Liu T."/>
            <person name="Pan Y.S."/>
            <person name="Xia L.Y."/>
            <person name="Li J."/>
            <person name="Zhao F."/>
            <person name="Cao W.C."/>
        </authorList>
    </citation>
    <scope>NUCLEOTIDE SEQUENCE</scope>
    <source>
        <strain evidence="1">Rsan-2018</strain>
    </source>
</reference>
<dbReference type="Proteomes" id="UP000821837">
    <property type="component" value="Chromosome 11"/>
</dbReference>
<protein>
    <submittedName>
        <fullName evidence="1">Uncharacterized protein</fullName>
    </submittedName>
</protein>
<dbReference type="EMBL" id="JABSTV010001247">
    <property type="protein sequence ID" value="KAH7972439.1"/>
    <property type="molecule type" value="Genomic_DNA"/>
</dbReference>
<dbReference type="VEuPathDB" id="VectorBase:RSAN_044855"/>
<sequence>MSLEPRYSFRSEPDELELLLLCGVLAPATAVAASMASTSYLARRSIVSGFSRQDLEPKYEALEEELPRLRRLAEGDSSYSVLLNATVTAEKPEDGITLRARRVRVNSRGFVQSSWQIAFGHWAGSWSLKLSSLKRGSCTQQANRNSKCMILDVLPTLSRRSLVCFWSRPKIRLMKGRGCHALHDGVARHLKALDVTSKCSSKAPPPARYSKAFACFLVASTLHKLRSLTLPPCGATLANSLEHLVRGCELLQIFRSQVHPNRRQGSAMRGLPGIPVHSELLRDSPKGNQIEKTAYRRVRLDPEPLVPVRCRVEEL</sequence>
<evidence type="ECO:0000313" key="2">
    <source>
        <dbReference type="Proteomes" id="UP000821837"/>
    </source>
</evidence>
<keyword evidence="2" id="KW-1185">Reference proteome</keyword>
<gene>
    <name evidence="1" type="ORF">HPB52_012127</name>
</gene>
<reference evidence="1" key="2">
    <citation type="submission" date="2021-09" db="EMBL/GenBank/DDBJ databases">
        <authorList>
            <person name="Jia N."/>
            <person name="Wang J."/>
            <person name="Shi W."/>
            <person name="Du L."/>
            <person name="Sun Y."/>
            <person name="Zhan W."/>
            <person name="Jiang J."/>
            <person name="Wang Q."/>
            <person name="Zhang B."/>
            <person name="Ji P."/>
            <person name="Sakyi L.B."/>
            <person name="Cui X."/>
            <person name="Yuan T."/>
            <person name="Jiang B."/>
            <person name="Yang W."/>
            <person name="Lam T.T.-Y."/>
            <person name="Chang Q."/>
            <person name="Ding S."/>
            <person name="Wang X."/>
            <person name="Zhu J."/>
            <person name="Ruan X."/>
            <person name="Zhao L."/>
            <person name="Wei J."/>
            <person name="Que T."/>
            <person name="Du C."/>
            <person name="Cheng J."/>
            <person name="Dai P."/>
            <person name="Han X."/>
            <person name="Huang E."/>
            <person name="Gao Y."/>
            <person name="Liu J."/>
            <person name="Shao H."/>
            <person name="Ye R."/>
            <person name="Li L."/>
            <person name="Wei W."/>
            <person name="Wang X."/>
            <person name="Wang C."/>
            <person name="Huo Q."/>
            <person name="Li W."/>
            <person name="Guo W."/>
            <person name="Chen H."/>
            <person name="Chen S."/>
            <person name="Zhou L."/>
            <person name="Zhou L."/>
            <person name="Ni X."/>
            <person name="Tian J."/>
            <person name="Zhou Y."/>
            <person name="Sheng Y."/>
            <person name="Liu T."/>
            <person name="Pan Y."/>
            <person name="Xia L."/>
            <person name="Li J."/>
            <person name="Zhao F."/>
            <person name="Cao W."/>
        </authorList>
    </citation>
    <scope>NUCLEOTIDE SEQUENCE</scope>
    <source>
        <strain evidence="1">Rsan-2018</strain>
        <tissue evidence="1">Larvae</tissue>
    </source>
</reference>
<name>A0A9D4QAS9_RHISA</name>
<proteinExistence type="predicted"/>
<organism evidence="1 2">
    <name type="scientific">Rhipicephalus sanguineus</name>
    <name type="common">Brown dog tick</name>
    <name type="synonym">Ixodes sanguineus</name>
    <dbReference type="NCBI Taxonomy" id="34632"/>
    <lineage>
        <taxon>Eukaryota</taxon>
        <taxon>Metazoa</taxon>
        <taxon>Ecdysozoa</taxon>
        <taxon>Arthropoda</taxon>
        <taxon>Chelicerata</taxon>
        <taxon>Arachnida</taxon>
        <taxon>Acari</taxon>
        <taxon>Parasitiformes</taxon>
        <taxon>Ixodida</taxon>
        <taxon>Ixodoidea</taxon>
        <taxon>Ixodidae</taxon>
        <taxon>Rhipicephalinae</taxon>
        <taxon>Rhipicephalus</taxon>
        <taxon>Rhipicephalus</taxon>
    </lineage>
</organism>